<protein>
    <submittedName>
        <fullName evidence="4">DNA-binding protein</fullName>
    </submittedName>
</protein>
<proteinExistence type="predicted"/>
<dbReference type="NCBIfam" id="TIGR01201">
    <property type="entry name" value="HU_rel"/>
    <property type="match status" value="1"/>
</dbReference>
<gene>
    <name evidence="4" type="ORF">CFT61_01290</name>
</gene>
<evidence type="ECO:0000313" key="4">
    <source>
        <dbReference type="EMBL" id="OXL45405.1"/>
    </source>
</evidence>
<dbReference type="InterPro" id="IPR005902">
    <property type="entry name" value="HU_DNA-bd_put"/>
</dbReference>
<dbReference type="SUPFAM" id="SSF47729">
    <property type="entry name" value="IHF-like DNA-binding proteins"/>
    <property type="match status" value="1"/>
</dbReference>
<evidence type="ECO:0000256" key="1">
    <source>
        <dbReference type="ARBA" id="ARBA00023125"/>
    </source>
</evidence>
<dbReference type="InterPro" id="IPR041607">
    <property type="entry name" value="HU-HIG"/>
</dbReference>
<feature type="compositionally biased region" description="Gly residues" evidence="2">
    <location>
        <begin position="184"/>
        <end position="235"/>
    </location>
</feature>
<keyword evidence="1 4" id="KW-0238">DNA-binding</keyword>
<organism evidence="4 5">
    <name type="scientific">Segatella copri</name>
    <dbReference type="NCBI Taxonomy" id="165179"/>
    <lineage>
        <taxon>Bacteria</taxon>
        <taxon>Pseudomonadati</taxon>
        <taxon>Bacteroidota</taxon>
        <taxon>Bacteroidia</taxon>
        <taxon>Bacteroidales</taxon>
        <taxon>Prevotellaceae</taxon>
        <taxon>Segatella</taxon>
    </lineage>
</organism>
<evidence type="ECO:0000313" key="5">
    <source>
        <dbReference type="Proteomes" id="UP000215155"/>
    </source>
</evidence>
<evidence type="ECO:0000259" key="3">
    <source>
        <dbReference type="Pfam" id="PF18291"/>
    </source>
</evidence>
<dbReference type="Proteomes" id="UP000215155">
    <property type="component" value="Unassembled WGS sequence"/>
</dbReference>
<dbReference type="EMBL" id="NMPZ01000001">
    <property type="protein sequence ID" value="OXL45405.1"/>
    <property type="molecule type" value="Genomic_DNA"/>
</dbReference>
<dbReference type="AlphaFoldDB" id="A0AA91YY95"/>
<dbReference type="Pfam" id="PF18291">
    <property type="entry name" value="HU-HIG"/>
    <property type="match status" value="1"/>
</dbReference>
<feature type="domain" description="HU" evidence="3">
    <location>
        <begin position="44"/>
        <end position="152"/>
    </location>
</feature>
<dbReference type="GO" id="GO:0003677">
    <property type="term" value="F:DNA binding"/>
    <property type="evidence" value="ECO:0007669"/>
    <property type="project" value="UniProtKB-KW"/>
</dbReference>
<evidence type="ECO:0000256" key="2">
    <source>
        <dbReference type="SAM" id="MobiDB-lite"/>
    </source>
</evidence>
<name>A0AA91YY95_9BACT</name>
<sequence length="243" mass="25412">MINYSIVMRSVNANLLEINQAKSRINQAKKNGKEPDKKDTDLVKTEKQNAFAISQYTDVMTIEKFAKHITSHGSVYSRADISAILYMAVDCMREMLLEGKKIRLGDLGDFSLLLASKGAETADKFTAQNITNVKVQWEPGQQFKNLLDDAEFNLVASRSAQAAVLKAIREGKTNVDLNVPINPDGGGDGDGTQGGGSNTGGSGTTGTEGSGTQGAGGSGTTGDQGTSGGNTGSEGGGDDNVSL</sequence>
<reference evidence="4 5" key="1">
    <citation type="submission" date="2017-07" db="EMBL/GenBank/DDBJ databases">
        <title>Draft genome sequence of Prevotella copri isolated from the gut of healthy adult Indian.</title>
        <authorList>
            <person name="Das B."/>
            <person name="Bag S."/>
            <person name="Ghosh T.S."/>
        </authorList>
    </citation>
    <scope>NUCLEOTIDE SEQUENCE [LARGE SCALE GENOMIC DNA]</scope>
    <source>
        <strain evidence="4 5">Indica</strain>
    </source>
</reference>
<comment type="caution">
    <text evidence="4">The sequence shown here is derived from an EMBL/GenBank/DDBJ whole genome shotgun (WGS) entry which is preliminary data.</text>
</comment>
<feature type="region of interest" description="Disordered" evidence="2">
    <location>
        <begin position="175"/>
        <end position="243"/>
    </location>
</feature>
<dbReference type="InterPro" id="IPR010992">
    <property type="entry name" value="IHF-like_DNA-bd_dom_sf"/>
</dbReference>
<accession>A0AA91YY95</accession>